<accession>A0A1M5LY88</accession>
<organism evidence="1 2">
    <name type="scientific">Hydrocarboniphaga daqingensis</name>
    <dbReference type="NCBI Taxonomy" id="490188"/>
    <lineage>
        <taxon>Bacteria</taxon>
        <taxon>Pseudomonadati</taxon>
        <taxon>Pseudomonadota</taxon>
        <taxon>Gammaproteobacteria</taxon>
        <taxon>Nevskiales</taxon>
        <taxon>Nevskiaceae</taxon>
        <taxon>Hydrocarboniphaga</taxon>
    </lineage>
</organism>
<gene>
    <name evidence="1" type="ORF">SAMN04488068_1143</name>
</gene>
<reference evidence="1 2" key="1">
    <citation type="submission" date="2016-11" db="EMBL/GenBank/DDBJ databases">
        <authorList>
            <person name="Jaros S."/>
            <person name="Januszkiewicz K."/>
            <person name="Wedrychowicz H."/>
        </authorList>
    </citation>
    <scope>NUCLEOTIDE SEQUENCE [LARGE SCALE GENOMIC DNA]</scope>
    <source>
        <strain evidence="1 2">CGMCC 1.7049</strain>
    </source>
</reference>
<dbReference type="NCBIfam" id="TIGR02564">
    <property type="entry name" value="cas_Csy1"/>
    <property type="match status" value="1"/>
</dbReference>
<dbReference type="STRING" id="490188.SAMN04488068_1143"/>
<dbReference type="Pfam" id="PF09611">
    <property type="entry name" value="Cas_Csy1"/>
    <property type="match status" value="1"/>
</dbReference>
<dbReference type="OrthoDB" id="9815616at2"/>
<dbReference type="AlphaFoldDB" id="A0A1M5LY88"/>
<dbReference type="EMBL" id="FQWZ01000002">
    <property type="protein sequence ID" value="SHG69599.1"/>
    <property type="molecule type" value="Genomic_DNA"/>
</dbReference>
<evidence type="ECO:0000313" key="2">
    <source>
        <dbReference type="Proteomes" id="UP000199758"/>
    </source>
</evidence>
<proteinExistence type="predicted"/>
<keyword evidence="2" id="KW-1185">Reference proteome</keyword>
<evidence type="ECO:0000313" key="1">
    <source>
        <dbReference type="EMBL" id="SHG69599.1"/>
    </source>
</evidence>
<dbReference type="InterPro" id="IPR013397">
    <property type="entry name" value="CRISPR-assoc_prot_Csy1"/>
</dbReference>
<sequence length="454" mass="50996">MTGTALDRRLQFQQAIARFLQERRDAKLEKLQADDPKRNELIAQFVPETWLDDAARRVGQIQAVTHSLKAIHPDARGSNLYRPPDQLPVRSEIGSHCLGQDFAGDVVGNAAALDVYKFLRVVVDERSLLDWMLAGDVDLKAAMSPVSAVAEAWTEAFVGLVQPRGAVATHTRGKQLFWLTGGNAADDAGFHLLAPLYASSLAHAVYLSIQETRFGELAKAARQAKREQLPHDDGYADYPNLAVQKLGGTKPQNISQLNSERRGDNYLLASLPPRWKSEAVKPPLGIESVFPRFARRDEVRRSLRALALFLASNPDPTMETRDRVDELIDAIAEELASFAAELHQALTPGWSADDRCVLPEEECLWLDPERGDPERADSDPDFHGRWLRMEWPEKIGKRFGNWLNSRLDEKLPVGSVEQRQWSRMLLLDEEWAGQLHEQRSRLNAPHYIPTRGAS</sequence>
<name>A0A1M5LY88_9GAMM</name>
<dbReference type="CDD" id="cd09735">
    <property type="entry name" value="Csy1_I-F"/>
    <property type="match status" value="1"/>
</dbReference>
<dbReference type="Proteomes" id="UP000199758">
    <property type="component" value="Unassembled WGS sequence"/>
</dbReference>
<protein>
    <submittedName>
        <fullName evidence="1">CRISPR-associated protein, Csy1 family</fullName>
    </submittedName>
</protein>